<feature type="region of interest" description="Disordered" evidence="1">
    <location>
        <begin position="1"/>
        <end position="35"/>
    </location>
</feature>
<keyword evidence="2" id="KW-0812">Transmembrane</keyword>
<evidence type="ECO:0000313" key="5">
    <source>
        <dbReference type="Proteomes" id="UP000194360"/>
    </source>
</evidence>
<evidence type="ECO:0000313" key="4">
    <source>
        <dbReference type="EMBL" id="OSY34569.1"/>
    </source>
</evidence>
<dbReference type="Pfam" id="PF00487">
    <property type="entry name" value="FA_desaturase"/>
    <property type="match status" value="1"/>
</dbReference>
<sequence length="380" mass="41343">MTSPGPTPSASTPAVDTGRSPGTGAEPPIPEDRPAQQRHVNGYVALVHAVDEHGLLRRRHGYYGIRAAATIAAFVAVMASVVLIGDSWWQLVPAAVLGVVSTQFGFLGHDLAHRQVFNSARANVWSARVVAGLFTGLSYTWWMGKHNAHHRSPNQEERDPDIGPGVLAFTPAAAAPRTGLAAWLTRRQGWAFFPLLTLEGVALHVVSVQTLLRDRTRTHRWLELTFIAIRLGGYAALLLSLLPVGKAAAAAGLHLAVFGVLLGGSFAPNHKGMPIVPATMEVDFLHRQVVMSRNISGGRLVEFMMGGLNRQIEHHLFPSMPRPNLARAAPLVRAYCAEHGIPYTETSLIRSYGIVVRYLNAVGLAERDPFQCPLVRRYRA</sequence>
<feature type="transmembrane region" description="Helical" evidence="2">
    <location>
        <begin position="91"/>
        <end position="112"/>
    </location>
</feature>
<dbReference type="RefSeq" id="WP_197719946.1">
    <property type="nucleotide sequence ID" value="NZ_AP018920.1"/>
</dbReference>
<feature type="transmembrane region" description="Helical" evidence="2">
    <location>
        <begin position="63"/>
        <end position="85"/>
    </location>
</feature>
<dbReference type="PANTHER" id="PTHR19353:SF19">
    <property type="entry name" value="DELTA(5) FATTY ACID DESATURASE C-RELATED"/>
    <property type="match status" value="1"/>
</dbReference>
<feature type="transmembrane region" description="Helical" evidence="2">
    <location>
        <begin position="224"/>
        <end position="242"/>
    </location>
</feature>
<dbReference type="InterPro" id="IPR005804">
    <property type="entry name" value="FA_desaturase_dom"/>
</dbReference>
<protein>
    <submittedName>
        <fullName evidence="4">Stearoyl-CoA 9-desaturase</fullName>
        <ecNumber evidence="4">1.14.19.-</ecNumber>
    </submittedName>
</protein>
<dbReference type="EC" id="1.14.19.-" evidence="4"/>
<reference evidence="4 5" key="1">
    <citation type="submission" date="2016-09" db="EMBL/GenBank/DDBJ databases">
        <title>Pseudonocardia autotrophica DSM535, a candidate organism with high potential of specific P450 cytochromes.</title>
        <authorList>
            <person name="Grumaz C."/>
            <person name="Vainshtein Y."/>
            <person name="Kirstahler P."/>
            <person name="Sohn K."/>
        </authorList>
    </citation>
    <scope>NUCLEOTIDE SEQUENCE [LARGE SCALE GENOMIC DNA]</scope>
    <source>
        <strain evidence="4 5">DSM 535</strain>
    </source>
</reference>
<feature type="transmembrane region" description="Helical" evidence="2">
    <location>
        <begin position="190"/>
        <end position="212"/>
    </location>
</feature>
<feature type="transmembrane region" description="Helical" evidence="2">
    <location>
        <begin position="124"/>
        <end position="142"/>
    </location>
</feature>
<dbReference type="InterPro" id="IPR012171">
    <property type="entry name" value="Fatty_acid_desaturase"/>
</dbReference>
<evidence type="ECO:0000259" key="3">
    <source>
        <dbReference type="Pfam" id="PF00487"/>
    </source>
</evidence>
<dbReference type="GO" id="GO:0008610">
    <property type="term" value="P:lipid biosynthetic process"/>
    <property type="evidence" value="ECO:0007669"/>
    <property type="project" value="UniProtKB-ARBA"/>
</dbReference>
<dbReference type="GO" id="GO:0016717">
    <property type="term" value="F:oxidoreductase activity, acting on paired donors, with oxidation of a pair of donors resulting in the reduction of molecular oxygen to two molecules of water"/>
    <property type="evidence" value="ECO:0007669"/>
    <property type="project" value="TreeGrafter"/>
</dbReference>
<feature type="domain" description="Fatty acid desaturase" evidence="3">
    <location>
        <begin position="87"/>
        <end position="346"/>
    </location>
</feature>
<keyword evidence="4" id="KW-0560">Oxidoreductase</keyword>
<dbReference type="STRING" id="2074.BG845_06722"/>
<dbReference type="AlphaFoldDB" id="A0A1Y2MHX3"/>
<gene>
    <name evidence="4" type="primary">desA3_2</name>
    <name evidence="4" type="ORF">BG845_06722</name>
</gene>
<dbReference type="PIRSF" id="PIRSF015921">
    <property type="entry name" value="FA_sphinglp_des"/>
    <property type="match status" value="1"/>
</dbReference>
<evidence type="ECO:0000256" key="1">
    <source>
        <dbReference type="SAM" id="MobiDB-lite"/>
    </source>
</evidence>
<feature type="transmembrane region" description="Helical" evidence="2">
    <location>
        <begin position="248"/>
        <end position="267"/>
    </location>
</feature>
<comment type="caution">
    <text evidence="4">The sequence shown here is derived from an EMBL/GenBank/DDBJ whole genome shotgun (WGS) entry which is preliminary data.</text>
</comment>
<dbReference type="CDD" id="cd03506">
    <property type="entry name" value="Delta6-FADS-like"/>
    <property type="match status" value="1"/>
</dbReference>
<keyword evidence="5" id="KW-1185">Reference proteome</keyword>
<dbReference type="PANTHER" id="PTHR19353">
    <property type="entry name" value="FATTY ACID DESATURASE 2"/>
    <property type="match status" value="1"/>
</dbReference>
<feature type="compositionally biased region" description="Low complexity" evidence="1">
    <location>
        <begin position="1"/>
        <end position="14"/>
    </location>
</feature>
<proteinExistence type="predicted"/>
<accession>A0A1Y2MHX3</accession>
<dbReference type="GO" id="GO:0016020">
    <property type="term" value="C:membrane"/>
    <property type="evidence" value="ECO:0007669"/>
    <property type="project" value="TreeGrafter"/>
</dbReference>
<keyword evidence="2" id="KW-0472">Membrane</keyword>
<evidence type="ECO:0000256" key="2">
    <source>
        <dbReference type="SAM" id="Phobius"/>
    </source>
</evidence>
<keyword evidence="2" id="KW-1133">Transmembrane helix</keyword>
<dbReference type="Proteomes" id="UP000194360">
    <property type="component" value="Unassembled WGS sequence"/>
</dbReference>
<organism evidence="4 5">
    <name type="scientific">Pseudonocardia autotrophica</name>
    <name type="common">Amycolata autotrophica</name>
    <name type="synonym">Nocardia autotrophica</name>
    <dbReference type="NCBI Taxonomy" id="2074"/>
    <lineage>
        <taxon>Bacteria</taxon>
        <taxon>Bacillati</taxon>
        <taxon>Actinomycetota</taxon>
        <taxon>Actinomycetes</taxon>
        <taxon>Pseudonocardiales</taxon>
        <taxon>Pseudonocardiaceae</taxon>
        <taxon>Pseudonocardia</taxon>
    </lineage>
</organism>
<dbReference type="EMBL" id="MIGB01000077">
    <property type="protein sequence ID" value="OSY34569.1"/>
    <property type="molecule type" value="Genomic_DNA"/>
</dbReference>
<name>A0A1Y2MHX3_PSEAH</name>